<dbReference type="PANTHER" id="PTHR34997">
    <property type="entry name" value="AM15"/>
    <property type="match status" value="1"/>
</dbReference>
<sequence length="275" mass="30617">MLLLTLLYAFIAASLAYGEPTVRGARTYPRGSLGVSELDPTIAHKCKLYHQVLQGETCLEIALQYNIPPQDLSRWNHLGTRCSRLRPGRVICVGLQVTSNKPVPRSIPTGGLWAEDAPTPSQPNVSKNCVKWYKAQPNDNCKIIAEEKFHSFTLEQFIQWNPDVGMDCTSLYAGWYYCIGVSGWSFPTPTRVPIPTTTSPVITTLTPIPTGPGPERQQPGTIRGCRAFHYVRPNDNCIKIEEAYGISDADFHRWNSEIDPACLNLWAGYYVCVGV</sequence>
<feature type="domain" description="LysM" evidence="4">
    <location>
        <begin position="131"/>
        <end position="179"/>
    </location>
</feature>
<feature type="chain" id="PRO_5001508083" description="LysM domain-containing protein" evidence="3">
    <location>
        <begin position="19"/>
        <end position="275"/>
    </location>
</feature>
<organism evidence="5">
    <name type="scientific">Trichophyton rubrum CBS 288.86</name>
    <dbReference type="NCBI Taxonomy" id="1215330"/>
    <lineage>
        <taxon>Eukaryota</taxon>
        <taxon>Fungi</taxon>
        <taxon>Dikarya</taxon>
        <taxon>Ascomycota</taxon>
        <taxon>Pezizomycotina</taxon>
        <taxon>Eurotiomycetes</taxon>
        <taxon>Eurotiomycetidae</taxon>
        <taxon>Onygenales</taxon>
        <taxon>Arthrodermataceae</taxon>
        <taxon>Trichophyton</taxon>
    </lineage>
</organism>
<dbReference type="Pfam" id="PF01476">
    <property type="entry name" value="LysM"/>
    <property type="match status" value="3"/>
</dbReference>
<evidence type="ECO:0000259" key="4">
    <source>
        <dbReference type="PROSITE" id="PS51782"/>
    </source>
</evidence>
<dbReference type="Proteomes" id="UP000023758">
    <property type="component" value="Unassembled WGS sequence"/>
</dbReference>
<dbReference type="OrthoDB" id="2281372at2759"/>
<name>A0A022W008_TRIRU</name>
<dbReference type="InterPro" id="IPR052210">
    <property type="entry name" value="LysM1-like"/>
</dbReference>
<dbReference type="InterPro" id="IPR018392">
    <property type="entry name" value="LysM"/>
</dbReference>
<keyword evidence="1" id="KW-0147">Chitin-binding</keyword>
<dbReference type="SUPFAM" id="SSF54106">
    <property type="entry name" value="LysM domain"/>
    <property type="match status" value="3"/>
</dbReference>
<reference evidence="5" key="1">
    <citation type="submission" date="2014-02" db="EMBL/GenBank/DDBJ databases">
        <title>The Genome Sequence of Trichophyton rubrum (morphotype fischeri) CBS 288.86.</title>
        <authorList>
            <consortium name="The Broad Institute Genomics Platform"/>
            <person name="Cuomo C.A."/>
            <person name="White T.C."/>
            <person name="Graser Y."/>
            <person name="Martinez-Rossi N."/>
            <person name="Heitman J."/>
            <person name="Young S.K."/>
            <person name="Zeng Q."/>
            <person name="Gargeya S."/>
            <person name="Abouelleil A."/>
            <person name="Alvarado L."/>
            <person name="Chapman S.B."/>
            <person name="Gainer-Dewar J."/>
            <person name="Goldberg J."/>
            <person name="Griggs A."/>
            <person name="Gujja S."/>
            <person name="Hansen M."/>
            <person name="Howarth C."/>
            <person name="Imamovic A."/>
            <person name="Larimer J."/>
            <person name="Martinez D."/>
            <person name="Murphy C."/>
            <person name="Pearson M.D."/>
            <person name="Persinoti G."/>
            <person name="Poon T."/>
            <person name="Priest M."/>
            <person name="Roberts A.D."/>
            <person name="Saif S."/>
            <person name="Shea T.D."/>
            <person name="Sykes S.N."/>
            <person name="Wortman J."/>
            <person name="Nusbaum C."/>
            <person name="Birren B."/>
        </authorList>
    </citation>
    <scope>NUCLEOTIDE SEQUENCE [LARGE SCALE GENOMIC DNA]</scope>
    <source>
        <strain evidence="5">CBS 288.86</strain>
    </source>
</reference>
<dbReference type="CDD" id="cd00118">
    <property type="entry name" value="LysM"/>
    <property type="match status" value="3"/>
</dbReference>
<dbReference type="InterPro" id="IPR036779">
    <property type="entry name" value="LysM_dom_sf"/>
</dbReference>
<keyword evidence="3" id="KW-0732">Signal</keyword>
<dbReference type="GO" id="GO:0008061">
    <property type="term" value="F:chitin binding"/>
    <property type="evidence" value="ECO:0007669"/>
    <property type="project" value="UniProtKB-KW"/>
</dbReference>
<dbReference type="Gene3D" id="3.10.350.10">
    <property type="entry name" value="LysM domain"/>
    <property type="match status" value="3"/>
</dbReference>
<dbReference type="EMBL" id="KK207865">
    <property type="protein sequence ID" value="EZF51559.1"/>
    <property type="molecule type" value="Genomic_DNA"/>
</dbReference>
<evidence type="ECO:0000256" key="1">
    <source>
        <dbReference type="ARBA" id="ARBA00022669"/>
    </source>
</evidence>
<gene>
    <name evidence="5" type="ORF">H103_05067</name>
</gene>
<accession>A0A022W008</accession>
<dbReference type="HOGENOM" id="CLU_010591_0_0_1"/>
<evidence type="ECO:0000313" key="5">
    <source>
        <dbReference type="EMBL" id="EZF51559.1"/>
    </source>
</evidence>
<feature type="domain" description="LysM" evidence="4">
    <location>
        <begin position="48"/>
        <end position="93"/>
    </location>
</feature>
<keyword evidence="2" id="KW-0843">Virulence</keyword>
<evidence type="ECO:0000256" key="3">
    <source>
        <dbReference type="SAM" id="SignalP"/>
    </source>
</evidence>
<dbReference type="AlphaFoldDB" id="A0A022W008"/>
<dbReference type="PROSITE" id="PS51782">
    <property type="entry name" value="LYSM"/>
    <property type="match status" value="3"/>
</dbReference>
<proteinExistence type="predicted"/>
<evidence type="ECO:0000256" key="2">
    <source>
        <dbReference type="ARBA" id="ARBA00023026"/>
    </source>
</evidence>
<dbReference type="SMART" id="SM00257">
    <property type="entry name" value="LysM"/>
    <property type="match status" value="3"/>
</dbReference>
<feature type="domain" description="LysM" evidence="4">
    <location>
        <begin position="227"/>
        <end position="273"/>
    </location>
</feature>
<protein>
    <recommendedName>
        <fullName evidence="4">LysM domain-containing protein</fullName>
    </recommendedName>
</protein>
<dbReference type="PANTHER" id="PTHR34997:SF1">
    <property type="entry name" value="PEPTIDOGLYCAN-BINDING LYSIN DOMAIN"/>
    <property type="match status" value="1"/>
</dbReference>
<feature type="signal peptide" evidence="3">
    <location>
        <begin position="1"/>
        <end position="18"/>
    </location>
</feature>